<evidence type="ECO:0000256" key="8">
    <source>
        <dbReference type="ARBA" id="ARBA00023163"/>
    </source>
</evidence>
<protein>
    <submittedName>
        <fullName evidence="11">Two-component system, CitB family, response regulator/two-component system, CitB family, response regulator MalR</fullName>
    </submittedName>
</protein>
<name>A0A1G8AA22_9BACI</name>
<organism evidence="11 12">
    <name type="scientific">Alteribacillus persepolensis</name>
    <dbReference type="NCBI Taxonomy" id="568899"/>
    <lineage>
        <taxon>Bacteria</taxon>
        <taxon>Bacillati</taxon>
        <taxon>Bacillota</taxon>
        <taxon>Bacilli</taxon>
        <taxon>Bacillales</taxon>
        <taxon>Bacillaceae</taxon>
        <taxon>Alteribacillus</taxon>
    </lineage>
</organism>
<feature type="modified residue" description="4-aspartylphosphate" evidence="9">
    <location>
        <position position="54"/>
    </location>
</feature>
<dbReference type="InterPro" id="IPR011006">
    <property type="entry name" value="CheY-like_superfamily"/>
</dbReference>
<keyword evidence="8" id="KW-0804">Transcription</keyword>
<dbReference type="Gene3D" id="3.40.50.2300">
    <property type="match status" value="1"/>
</dbReference>
<evidence type="ECO:0000256" key="2">
    <source>
        <dbReference type="ARBA" id="ARBA00022490"/>
    </source>
</evidence>
<evidence type="ECO:0000256" key="7">
    <source>
        <dbReference type="ARBA" id="ARBA00023159"/>
    </source>
</evidence>
<dbReference type="InterPro" id="IPR024187">
    <property type="entry name" value="Sig_transdc_resp-reg_cit/mal"/>
</dbReference>
<dbReference type="EMBL" id="FNDK01000002">
    <property type="protein sequence ID" value="SDH17739.1"/>
    <property type="molecule type" value="Genomic_DNA"/>
</dbReference>
<dbReference type="GO" id="GO:0003700">
    <property type="term" value="F:DNA-binding transcription factor activity"/>
    <property type="evidence" value="ECO:0007669"/>
    <property type="project" value="InterPro"/>
</dbReference>
<keyword evidence="2" id="KW-0963">Cytoplasm</keyword>
<evidence type="ECO:0000313" key="12">
    <source>
        <dbReference type="Proteomes" id="UP000199163"/>
    </source>
</evidence>
<evidence type="ECO:0000259" key="10">
    <source>
        <dbReference type="PROSITE" id="PS50110"/>
    </source>
</evidence>
<evidence type="ECO:0000256" key="6">
    <source>
        <dbReference type="ARBA" id="ARBA00023125"/>
    </source>
</evidence>
<keyword evidence="6" id="KW-0238">DNA-binding</keyword>
<keyword evidence="7" id="KW-0010">Activator</keyword>
<dbReference type="AlphaFoldDB" id="A0A1G8AA22"/>
<dbReference type="OrthoDB" id="9759232at2"/>
<dbReference type="GO" id="GO:0005737">
    <property type="term" value="C:cytoplasm"/>
    <property type="evidence" value="ECO:0007669"/>
    <property type="project" value="UniProtKB-SubCell"/>
</dbReference>
<reference evidence="12" key="1">
    <citation type="submission" date="2016-10" db="EMBL/GenBank/DDBJ databases">
        <authorList>
            <person name="Varghese N."/>
            <person name="Submissions S."/>
        </authorList>
    </citation>
    <scope>NUCLEOTIDE SEQUENCE [LARGE SCALE GENOMIC DNA]</scope>
    <source>
        <strain evidence="12">DSM 21632</strain>
    </source>
</reference>
<dbReference type="Pfam" id="PF00072">
    <property type="entry name" value="Response_reg"/>
    <property type="match status" value="1"/>
</dbReference>
<evidence type="ECO:0000256" key="1">
    <source>
        <dbReference type="ARBA" id="ARBA00004496"/>
    </source>
</evidence>
<dbReference type="SUPFAM" id="SSF46785">
    <property type="entry name" value="Winged helix' DNA-binding domain"/>
    <property type="match status" value="1"/>
</dbReference>
<dbReference type="Proteomes" id="UP000199163">
    <property type="component" value="Unassembled WGS sequence"/>
</dbReference>
<dbReference type="InterPro" id="IPR001789">
    <property type="entry name" value="Sig_transdc_resp-reg_receiver"/>
</dbReference>
<keyword evidence="5" id="KW-0805">Transcription regulation</keyword>
<dbReference type="PIRSF" id="PIRSF006171">
    <property type="entry name" value="RR_citrat_malat"/>
    <property type="match status" value="1"/>
</dbReference>
<dbReference type="PROSITE" id="PS50110">
    <property type="entry name" value="RESPONSE_REGULATORY"/>
    <property type="match status" value="1"/>
</dbReference>
<keyword evidence="4" id="KW-0902">Two-component regulatory system</keyword>
<dbReference type="GO" id="GO:0000156">
    <property type="term" value="F:phosphorelay response regulator activity"/>
    <property type="evidence" value="ECO:0007669"/>
    <property type="project" value="TreeGrafter"/>
</dbReference>
<gene>
    <name evidence="11" type="ORF">SAMN05192534_10279</name>
</gene>
<sequence>MINVLIVEDDPMVAKFNRLYVEKVEGFAAAGVVHHVHDAWKLLEDEHIDLLLLDVYMKDVTGLDMLIELRKTDHPVDVIVITAANDKHSVQTALRYGAIDYLIKPFDFERLQESLLLYKKKYWLMNNKEAVSQEELDPLFISKEKPEKTKVNLPKGLTPITFARIANQIGMWNGQRFSAGDIAEKTGISRVSVRKYLQYLVEIEVLEEDVMYRSTGRPLHMYQIKKEKISVLQSLMAASEK</sequence>
<evidence type="ECO:0000256" key="4">
    <source>
        <dbReference type="ARBA" id="ARBA00023012"/>
    </source>
</evidence>
<accession>A0A1G8AA22</accession>
<dbReference type="GO" id="GO:0003677">
    <property type="term" value="F:DNA binding"/>
    <property type="evidence" value="ECO:0007669"/>
    <property type="project" value="UniProtKB-KW"/>
</dbReference>
<proteinExistence type="predicted"/>
<dbReference type="PANTHER" id="PTHR45526:SF1">
    <property type="entry name" value="TRANSCRIPTIONAL REGULATORY PROTEIN DCUR-RELATED"/>
    <property type="match status" value="1"/>
</dbReference>
<dbReference type="SUPFAM" id="SSF52172">
    <property type="entry name" value="CheY-like"/>
    <property type="match status" value="1"/>
</dbReference>
<evidence type="ECO:0000256" key="3">
    <source>
        <dbReference type="ARBA" id="ARBA00022553"/>
    </source>
</evidence>
<keyword evidence="3 9" id="KW-0597">Phosphoprotein</keyword>
<dbReference type="STRING" id="568899.SAMN05192534_10279"/>
<comment type="subcellular location">
    <subcellularLocation>
        <location evidence="1">Cytoplasm</location>
    </subcellularLocation>
</comment>
<dbReference type="InterPro" id="IPR036390">
    <property type="entry name" value="WH_DNA-bd_sf"/>
</dbReference>
<dbReference type="InterPro" id="IPR051271">
    <property type="entry name" value="2C-system_Tx_regulators"/>
</dbReference>
<keyword evidence="12" id="KW-1185">Reference proteome</keyword>
<feature type="domain" description="Response regulatory" evidence="10">
    <location>
        <begin position="3"/>
        <end position="119"/>
    </location>
</feature>
<dbReference type="RefSeq" id="WP_091271287.1">
    <property type="nucleotide sequence ID" value="NZ_FNDK01000002.1"/>
</dbReference>
<dbReference type="SMART" id="SM00448">
    <property type="entry name" value="REC"/>
    <property type="match status" value="1"/>
</dbReference>
<evidence type="ECO:0000256" key="5">
    <source>
        <dbReference type="ARBA" id="ARBA00023015"/>
    </source>
</evidence>
<dbReference type="CDD" id="cd19925">
    <property type="entry name" value="REC_citrate_TCS"/>
    <property type="match status" value="1"/>
</dbReference>
<evidence type="ECO:0000313" key="11">
    <source>
        <dbReference type="EMBL" id="SDH17739.1"/>
    </source>
</evidence>
<dbReference type="PANTHER" id="PTHR45526">
    <property type="entry name" value="TRANSCRIPTIONAL REGULATORY PROTEIN DPIA"/>
    <property type="match status" value="1"/>
</dbReference>
<evidence type="ECO:0000256" key="9">
    <source>
        <dbReference type="PROSITE-ProRule" id="PRU00169"/>
    </source>
</evidence>